<comment type="subunit">
    <text evidence="3">Heterooctamer of two A chains, two B chains, two C chains and two D chains.</text>
</comment>
<evidence type="ECO:0000256" key="17">
    <source>
        <dbReference type="SAM" id="Phobius"/>
    </source>
</evidence>
<proteinExistence type="inferred from homology"/>
<dbReference type="Pfam" id="PF03626">
    <property type="entry name" value="COX4_pro"/>
    <property type="match status" value="1"/>
</dbReference>
<evidence type="ECO:0000256" key="7">
    <source>
        <dbReference type="ARBA" id="ARBA00022692"/>
    </source>
</evidence>
<protein>
    <recommendedName>
        <fullName evidence="4">Cytochrome bo(3) ubiquinol oxidase subunit 4</fullName>
    </recommendedName>
    <alternativeName>
        <fullName evidence="16">Cytochrome o ubiquinol oxidase subunit 4</fullName>
    </alternativeName>
    <alternativeName>
        <fullName evidence="13">Oxidase bo(3) subunit 4</fullName>
    </alternativeName>
    <alternativeName>
        <fullName evidence="14">Ubiquinol oxidase polypeptide IV</fullName>
    </alternativeName>
    <alternativeName>
        <fullName evidence="15">Ubiquinol oxidase subunit 4</fullName>
    </alternativeName>
</protein>
<dbReference type="GO" id="GO:0015990">
    <property type="term" value="P:electron transport coupled proton transport"/>
    <property type="evidence" value="ECO:0007669"/>
    <property type="project" value="InterPro"/>
</dbReference>
<keyword evidence="6" id="KW-1003">Cell membrane</keyword>
<dbReference type="InterPro" id="IPR005171">
    <property type="entry name" value="Cyt_c_oxidase_su4_prok"/>
</dbReference>
<name>A0A432M8K8_9GAMM</name>
<evidence type="ECO:0000256" key="4">
    <source>
        <dbReference type="ARBA" id="ARBA00014689"/>
    </source>
</evidence>
<evidence type="ECO:0000256" key="3">
    <source>
        <dbReference type="ARBA" id="ARBA00011700"/>
    </source>
</evidence>
<evidence type="ECO:0000256" key="1">
    <source>
        <dbReference type="ARBA" id="ARBA00004651"/>
    </source>
</evidence>
<dbReference type="AlphaFoldDB" id="A0A432M8K8"/>
<keyword evidence="5" id="KW-0813">Transport</keyword>
<evidence type="ECO:0000256" key="16">
    <source>
        <dbReference type="ARBA" id="ARBA00032185"/>
    </source>
</evidence>
<dbReference type="GO" id="GO:0009486">
    <property type="term" value="F:cytochrome bo3 ubiquinol oxidase activity"/>
    <property type="evidence" value="ECO:0007669"/>
    <property type="project" value="InterPro"/>
</dbReference>
<dbReference type="GO" id="GO:0015078">
    <property type="term" value="F:proton transmembrane transporter activity"/>
    <property type="evidence" value="ECO:0007669"/>
    <property type="project" value="TreeGrafter"/>
</dbReference>
<evidence type="ECO:0000313" key="19">
    <source>
        <dbReference type="Proteomes" id="UP000274358"/>
    </source>
</evidence>
<sequence>MNSSSTHSVAGQPQADGHGDMKSYFVGFALSLALTAASFATIMSDIVPHSWRLGSMVALCVIQLLVQLAYFLHLGTGKSQAQNTAIFACTGLLIVIVVAGSLWVMHNANINMMPTQAISQNE</sequence>
<comment type="similarity">
    <text evidence="2">Belongs to the cytochrome c oxidase bacterial subunit 4 family.</text>
</comment>
<evidence type="ECO:0000256" key="6">
    <source>
        <dbReference type="ARBA" id="ARBA00022475"/>
    </source>
</evidence>
<evidence type="ECO:0000256" key="11">
    <source>
        <dbReference type="ARBA" id="ARBA00023136"/>
    </source>
</evidence>
<dbReference type="GO" id="GO:0009319">
    <property type="term" value="C:cytochrome o ubiquinol oxidase complex"/>
    <property type="evidence" value="ECO:0007669"/>
    <property type="project" value="TreeGrafter"/>
</dbReference>
<feature type="transmembrane region" description="Helical" evidence="17">
    <location>
        <begin position="55"/>
        <end position="73"/>
    </location>
</feature>
<keyword evidence="9 17" id="KW-1133">Transmembrane helix</keyword>
<feature type="transmembrane region" description="Helical" evidence="17">
    <location>
        <begin position="85"/>
        <end position="105"/>
    </location>
</feature>
<evidence type="ECO:0000256" key="9">
    <source>
        <dbReference type="ARBA" id="ARBA00022989"/>
    </source>
</evidence>
<dbReference type="Proteomes" id="UP000274358">
    <property type="component" value="Unassembled WGS sequence"/>
</dbReference>
<accession>A0A432M8K8</accession>
<comment type="caution">
    <text evidence="18">The sequence shown here is derived from an EMBL/GenBank/DDBJ whole genome shotgun (WGS) entry which is preliminary data.</text>
</comment>
<dbReference type="PANTHER" id="PTHR36835:SF1">
    <property type="entry name" value="CYTOCHROME BO(3) UBIQUINOL OXIDASE SUBUNIT 4"/>
    <property type="match status" value="1"/>
</dbReference>
<feature type="transmembrane region" description="Helical" evidence="17">
    <location>
        <begin position="24"/>
        <end position="43"/>
    </location>
</feature>
<keyword evidence="11 17" id="KW-0472">Membrane</keyword>
<evidence type="ECO:0000256" key="8">
    <source>
        <dbReference type="ARBA" id="ARBA00022982"/>
    </source>
</evidence>
<dbReference type="GO" id="GO:0019646">
    <property type="term" value="P:aerobic electron transport chain"/>
    <property type="evidence" value="ECO:0007669"/>
    <property type="project" value="TreeGrafter"/>
</dbReference>
<evidence type="ECO:0000256" key="13">
    <source>
        <dbReference type="ARBA" id="ARBA00030071"/>
    </source>
</evidence>
<keyword evidence="10" id="KW-0560">Oxidoreductase</keyword>
<comment type="subcellular location">
    <subcellularLocation>
        <location evidence="1">Cell membrane</location>
        <topology evidence="1">Multi-pass membrane protein</topology>
    </subcellularLocation>
</comment>
<dbReference type="InterPro" id="IPR050968">
    <property type="entry name" value="Cytochrome_c_oxidase_bac_sub4"/>
</dbReference>
<dbReference type="GO" id="GO:0005886">
    <property type="term" value="C:plasma membrane"/>
    <property type="evidence" value="ECO:0007669"/>
    <property type="project" value="UniProtKB-SubCell"/>
</dbReference>
<evidence type="ECO:0000256" key="12">
    <source>
        <dbReference type="ARBA" id="ARBA00025694"/>
    </source>
</evidence>
<keyword evidence="8" id="KW-0249">Electron transport</keyword>
<dbReference type="InterPro" id="IPR014210">
    <property type="entry name" value="Cyt_o_ubiqinol_oxidase_su4"/>
</dbReference>
<dbReference type="OrthoDB" id="2375888at2"/>
<evidence type="ECO:0000256" key="2">
    <source>
        <dbReference type="ARBA" id="ARBA00008079"/>
    </source>
</evidence>
<gene>
    <name evidence="18" type="primary">cyoD</name>
    <name evidence="18" type="ORF">EKH80_06820</name>
</gene>
<evidence type="ECO:0000256" key="14">
    <source>
        <dbReference type="ARBA" id="ARBA00030211"/>
    </source>
</evidence>
<dbReference type="PANTHER" id="PTHR36835">
    <property type="entry name" value="CYTOCHROME BO(3) UBIQUINOL OXIDASE SUBUNIT 4"/>
    <property type="match status" value="1"/>
</dbReference>
<organism evidence="18 19">
    <name type="scientific">Dyella choica</name>
    <dbReference type="NCBI Taxonomy" id="1927959"/>
    <lineage>
        <taxon>Bacteria</taxon>
        <taxon>Pseudomonadati</taxon>
        <taxon>Pseudomonadota</taxon>
        <taxon>Gammaproteobacteria</taxon>
        <taxon>Lysobacterales</taxon>
        <taxon>Rhodanobacteraceae</taxon>
        <taxon>Dyella</taxon>
    </lineage>
</organism>
<reference evidence="18 19" key="1">
    <citation type="submission" date="2018-12" db="EMBL/GenBank/DDBJ databases">
        <title>Dyella dinghuensis sp. nov. DHOA06 and Dyella choica sp. nov. 4M-K27, isolated from forest soil.</title>
        <authorList>
            <person name="Qiu L.-H."/>
            <person name="Gao Z.-H."/>
        </authorList>
    </citation>
    <scope>NUCLEOTIDE SEQUENCE [LARGE SCALE GENOMIC DNA]</scope>
    <source>
        <strain evidence="18 19">4M-K27</strain>
    </source>
</reference>
<dbReference type="EMBL" id="RYYV01000004">
    <property type="protein sequence ID" value="RUL77586.1"/>
    <property type="molecule type" value="Genomic_DNA"/>
</dbReference>
<evidence type="ECO:0000313" key="18">
    <source>
        <dbReference type="EMBL" id="RUL77586.1"/>
    </source>
</evidence>
<dbReference type="NCBIfam" id="TIGR02847">
    <property type="entry name" value="CyoD"/>
    <property type="match status" value="1"/>
</dbReference>
<evidence type="ECO:0000256" key="5">
    <source>
        <dbReference type="ARBA" id="ARBA00022448"/>
    </source>
</evidence>
<evidence type="ECO:0000256" key="10">
    <source>
        <dbReference type="ARBA" id="ARBA00023002"/>
    </source>
</evidence>
<comment type="function">
    <text evidence="12">Cytochrome bo(3) ubiquinol terminal oxidase is the component of the aerobic respiratory chain of E.coli that predominates when cells are grown at high aeration. Has proton pump activity across the membrane in addition to electron transfer, pumping 2 protons/electron.</text>
</comment>
<keyword evidence="7 17" id="KW-0812">Transmembrane</keyword>
<keyword evidence="19" id="KW-1185">Reference proteome</keyword>
<evidence type="ECO:0000256" key="15">
    <source>
        <dbReference type="ARBA" id="ARBA00031887"/>
    </source>
</evidence>